<dbReference type="EMBL" id="JBHGCJ010000014">
    <property type="protein sequence ID" value="MFG6110816.1"/>
    <property type="molecule type" value="Genomic_DNA"/>
</dbReference>
<protein>
    <submittedName>
        <fullName evidence="2">Uncharacterized protein</fullName>
    </submittedName>
</protein>
<sequence length="317" mass="35368">MRTELAYSEEFNEEINAERAYELYWAEVIFDKRAFRCAHEGCPARYTCANMDKPELLLKQQPHFREQQGHEVHAADCGALAAQKELRGGGTSGPRAEAGTPAPDRLLLKRPAGHFTPKQTLPGGAVGTSGTRSAGGEGGVRSRSTAFYSVRSLVSRWLKARRAGTDEEQTLQVGAQEALSYKEMFECIFYKHRQLSGCTRVYWGTATITEEAKAYRIKFSSAVQSIADTPLKEQRRPTVTIWKDDLKTFEMRAMLEKRLLNYAQSGKDCVAFVYGEPEIKAAKAGDVTFVNFAVRSMDLVSIESTSIYDLLRRPGEG</sequence>
<evidence type="ECO:0000313" key="3">
    <source>
        <dbReference type="Proteomes" id="UP001605261"/>
    </source>
</evidence>
<comment type="caution">
    <text evidence="2">The sequence shown here is derived from an EMBL/GenBank/DDBJ whole genome shotgun (WGS) entry which is preliminary data.</text>
</comment>
<dbReference type="Proteomes" id="UP001605261">
    <property type="component" value="Unassembled WGS sequence"/>
</dbReference>
<organism evidence="2 3">
    <name type="scientific">Stenotrophomonas nematodicola</name>
    <dbReference type="NCBI Taxonomy" id="2656746"/>
    <lineage>
        <taxon>Bacteria</taxon>
        <taxon>Pseudomonadati</taxon>
        <taxon>Pseudomonadota</taxon>
        <taxon>Gammaproteobacteria</taxon>
        <taxon>Lysobacterales</taxon>
        <taxon>Lysobacteraceae</taxon>
        <taxon>Stenotrophomonas</taxon>
    </lineage>
</organism>
<keyword evidence="3" id="KW-1185">Reference proteome</keyword>
<proteinExistence type="predicted"/>
<reference evidence="2 3" key="1">
    <citation type="submission" date="2024-09" db="EMBL/GenBank/DDBJ databases">
        <authorList>
            <consortium name="All-Russian atlas of soil microorganisms"/>
            <consortium name="as a basis for the search for new antimicrobial producers and enzymes with unique properties"/>
            <person name="Sokolova E.A."/>
            <person name="Voronina E.N."/>
        </authorList>
    </citation>
    <scope>NUCLEOTIDE SEQUENCE [LARGE SCALE GENOMIC DNA]</scope>
    <source>
        <strain evidence="2 3">AF-22b-331.1</strain>
    </source>
</reference>
<evidence type="ECO:0000313" key="2">
    <source>
        <dbReference type="EMBL" id="MFG6110816.1"/>
    </source>
</evidence>
<gene>
    <name evidence="2" type="ORF">ACEU0G_000696</name>
</gene>
<dbReference type="RefSeq" id="WP_394164301.1">
    <property type="nucleotide sequence ID" value="NZ_JBHGCJ010000014.1"/>
</dbReference>
<evidence type="ECO:0000256" key="1">
    <source>
        <dbReference type="SAM" id="MobiDB-lite"/>
    </source>
</evidence>
<name>A0ABW7D1Y1_9GAMM</name>
<feature type="region of interest" description="Disordered" evidence="1">
    <location>
        <begin position="115"/>
        <end position="141"/>
    </location>
</feature>
<accession>A0ABW7D1Y1</accession>